<organism evidence="1 2">
    <name type="scientific">Saccharibacillus brassicae</name>
    <dbReference type="NCBI Taxonomy" id="2583377"/>
    <lineage>
        <taxon>Bacteria</taxon>
        <taxon>Bacillati</taxon>
        <taxon>Bacillota</taxon>
        <taxon>Bacilli</taxon>
        <taxon>Bacillales</taxon>
        <taxon>Paenibacillaceae</taxon>
        <taxon>Saccharibacillus</taxon>
    </lineage>
</organism>
<accession>A0A4Y6UT74</accession>
<gene>
    <name evidence="1" type="ORF">FFV09_04950</name>
</gene>
<dbReference type="KEGG" id="saca:FFV09_04950"/>
<reference evidence="1 2" key="1">
    <citation type="submission" date="2019-06" db="EMBL/GenBank/DDBJ databases">
        <title>Saccharibacillus brassicae sp. nov., an endophytic bacterium isolated from Chinese cabbage seeds (Brassica pekinensis).</title>
        <authorList>
            <person name="Jiang L."/>
            <person name="Lee J."/>
            <person name="Kim S.W."/>
        </authorList>
    </citation>
    <scope>NUCLEOTIDE SEQUENCE [LARGE SCALE GENOMIC DNA]</scope>
    <source>
        <strain evidence="2">KCTC 43072 / ATSA2</strain>
    </source>
</reference>
<name>A0A4Y6UT74_SACBS</name>
<proteinExistence type="predicted"/>
<evidence type="ECO:0000313" key="2">
    <source>
        <dbReference type="Proteomes" id="UP000316968"/>
    </source>
</evidence>
<evidence type="ECO:0000313" key="1">
    <source>
        <dbReference type="EMBL" id="QDH20264.1"/>
    </source>
</evidence>
<dbReference type="AlphaFoldDB" id="A0A4Y6UT74"/>
<keyword evidence="2" id="KW-1185">Reference proteome</keyword>
<dbReference type="Proteomes" id="UP000316968">
    <property type="component" value="Chromosome"/>
</dbReference>
<dbReference type="EMBL" id="CP041217">
    <property type="protein sequence ID" value="QDH20264.1"/>
    <property type="molecule type" value="Genomic_DNA"/>
</dbReference>
<protein>
    <submittedName>
        <fullName evidence="1">Uncharacterized protein</fullName>
    </submittedName>
</protein>
<sequence length="118" mass="13434">MTFHDRFSPYMRYALFGVFVPCINTRSLSKHMIPARHCNEDFIKAEKRILNQQAVTKYRSTGIGTIFRPEVLVEAVKRKKALQAQDKLAAGPDYKDVGLVSQTKRGLTINPIILKRLG</sequence>